<dbReference type="EMBL" id="JAGGNH010000007">
    <property type="protein sequence ID" value="KAJ0967474.1"/>
    <property type="molecule type" value="Genomic_DNA"/>
</dbReference>
<evidence type="ECO:0000313" key="1">
    <source>
        <dbReference type="EMBL" id="KAJ0967474.1"/>
    </source>
</evidence>
<comment type="caution">
    <text evidence="1">The sequence shown here is derived from an EMBL/GenBank/DDBJ whole genome shotgun (WGS) entry which is preliminary data.</text>
</comment>
<evidence type="ECO:0000313" key="2">
    <source>
        <dbReference type="Proteomes" id="UP001085076"/>
    </source>
</evidence>
<dbReference type="AlphaFoldDB" id="A0A9D5H8R6"/>
<proteinExistence type="predicted"/>
<name>A0A9D5H8R6_9LILI</name>
<keyword evidence="2" id="KW-1185">Reference proteome</keyword>
<gene>
    <name evidence="1" type="ORF">J5N97_024391</name>
</gene>
<accession>A0A9D5H8R6</accession>
<sequence>MKMMEPFSMPGRKEFCSALLKRWISLTKRMVWQWDRSRRASSMTDRTSLTPAVTAETCGIQGRFQVFTLKLLLSWMTNRLTMNVFV</sequence>
<reference evidence="1" key="2">
    <citation type="journal article" date="2022" name="Hortic Res">
        <title>The genome of Dioscorea zingiberensis sheds light on the biosynthesis, origin and evolution of the medicinally important diosgenin saponins.</title>
        <authorList>
            <person name="Li Y."/>
            <person name="Tan C."/>
            <person name="Li Z."/>
            <person name="Guo J."/>
            <person name="Li S."/>
            <person name="Chen X."/>
            <person name="Wang C."/>
            <person name="Dai X."/>
            <person name="Yang H."/>
            <person name="Song W."/>
            <person name="Hou L."/>
            <person name="Xu J."/>
            <person name="Tong Z."/>
            <person name="Xu A."/>
            <person name="Yuan X."/>
            <person name="Wang W."/>
            <person name="Yang Q."/>
            <person name="Chen L."/>
            <person name="Sun Z."/>
            <person name="Wang K."/>
            <person name="Pan B."/>
            <person name="Chen J."/>
            <person name="Bao Y."/>
            <person name="Liu F."/>
            <person name="Qi X."/>
            <person name="Gang D.R."/>
            <person name="Wen J."/>
            <person name="Li J."/>
        </authorList>
    </citation>
    <scope>NUCLEOTIDE SEQUENCE</scope>
    <source>
        <strain evidence="1">Dzin_1.0</strain>
    </source>
</reference>
<protein>
    <submittedName>
        <fullName evidence="1">Uncharacterized protein</fullName>
    </submittedName>
</protein>
<organism evidence="1 2">
    <name type="scientific">Dioscorea zingiberensis</name>
    <dbReference type="NCBI Taxonomy" id="325984"/>
    <lineage>
        <taxon>Eukaryota</taxon>
        <taxon>Viridiplantae</taxon>
        <taxon>Streptophyta</taxon>
        <taxon>Embryophyta</taxon>
        <taxon>Tracheophyta</taxon>
        <taxon>Spermatophyta</taxon>
        <taxon>Magnoliopsida</taxon>
        <taxon>Liliopsida</taxon>
        <taxon>Dioscoreales</taxon>
        <taxon>Dioscoreaceae</taxon>
        <taxon>Dioscorea</taxon>
    </lineage>
</organism>
<reference evidence="1" key="1">
    <citation type="submission" date="2021-03" db="EMBL/GenBank/DDBJ databases">
        <authorList>
            <person name="Li Z."/>
            <person name="Yang C."/>
        </authorList>
    </citation>
    <scope>NUCLEOTIDE SEQUENCE</scope>
    <source>
        <strain evidence="1">Dzin_1.0</strain>
        <tissue evidence="1">Leaf</tissue>
    </source>
</reference>
<dbReference type="Proteomes" id="UP001085076">
    <property type="component" value="Miscellaneous, Linkage group lg07"/>
</dbReference>